<evidence type="ECO:0000313" key="2">
    <source>
        <dbReference type="Proteomes" id="UP001597467"/>
    </source>
</evidence>
<proteinExistence type="predicted"/>
<dbReference type="Proteomes" id="UP001597467">
    <property type="component" value="Unassembled WGS sequence"/>
</dbReference>
<name>A0ABW5K255_9FLAO</name>
<dbReference type="EMBL" id="JBHULM010000011">
    <property type="protein sequence ID" value="MFD2542911.1"/>
    <property type="molecule type" value="Genomic_DNA"/>
</dbReference>
<comment type="caution">
    <text evidence="1">The sequence shown here is derived from an EMBL/GenBank/DDBJ whole genome shotgun (WGS) entry which is preliminary data.</text>
</comment>
<dbReference type="Pfam" id="PF16125">
    <property type="entry name" value="DUF4837"/>
    <property type="match status" value="1"/>
</dbReference>
<reference evidence="2" key="1">
    <citation type="journal article" date="2019" name="Int. J. Syst. Evol. Microbiol.">
        <title>The Global Catalogue of Microorganisms (GCM) 10K type strain sequencing project: providing services to taxonomists for standard genome sequencing and annotation.</title>
        <authorList>
            <consortium name="The Broad Institute Genomics Platform"/>
            <consortium name="The Broad Institute Genome Sequencing Center for Infectious Disease"/>
            <person name="Wu L."/>
            <person name="Ma J."/>
        </authorList>
    </citation>
    <scope>NUCLEOTIDE SEQUENCE [LARGE SCALE GENOMIC DNA]</scope>
    <source>
        <strain evidence="2">KCTC 42808</strain>
    </source>
</reference>
<accession>A0ABW5K255</accession>
<dbReference type="RefSeq" id="WP_379904269.1">
    <property type="nucleotide sequence ID" value="NZ_JBHULM010000011.1"/>
</dbReference>
<organism evidence="1 2">
    <name type="scientific">Lacinutrix gracilariae</name>
    <dbReference type="NCBI Taxonomy" id="1747198"/>
    <lineage>
        <taxon>Bacteria</taxon>
        <taxon>Pseudomonadati</taxon>
        <taxon>Bacteroidota</taxon>
        <taxon>Flavobacteriia</taxon>
        <taxon>Flavobacteriales</taxon>
        <taxon>Flavobacteriaceae</taxon>
        <taxon>Lacinutrix</taxon>
    </lineage>
</organism>
<dbReference type="PROSITE" id="PS51257">
    <property type="entry name" value="PROKAR_LIPOPROTEIN"/>
    <property type="match status" value="1"/>
</dbReference>
<gene>
    <name evidence="1" type="ORF">ACFSSB_11325</name>
</gene>
<keyword evidence="2" id="KW-1185">Reference proteome</keyword>
<evidence type="ECO:0000313" key="1">
    <source>
        <dbReference type="EMBL" id="MFD2542911.1"/>
    </source>
</evidence>
<protein>
    <submittedName>
        <fullName evidence="1">DUF4837 family protein</fullName>
    </submittedName>
</protein>
<sequence length="326" mass="36845">MRNFLCIAMVVLLFTSCNDDKKSKKRILSASSGTLNNISVVVANELWDGEVGATVREVLAAPIYGLPQDEPIFTMAQIPPQVFSGFVTKNRTVLKIEVGSEKAEVKIANNVFAEPQKLVLVTGKNNKEIIEQLTDNADKIVAAFKNEELKEKQRRINLSLHKDDVIKQKLGFSINFPTAYRIAKEENDVFWIRKDITTGTTNLMLYSIPESAIKKNDSLIRQIIKIRDSINKVFIPGPTDEAYMVTEDAYTPFLSETIIDNKPTLETKGIWDMENAFMSGPFVNYMIEDKVNKRYVVLEGFAFAPSVAKRDYMFELEAIIKSIKID</sequence>
<dbReference type="InterPro" id="IPR032286">
    <property type="entry name" value="DUF4837"/>
</dbReference>